<dbReference type="GO" id="GO:0051287">
    <property type="term" value="F:NAD binding"/>
    <property type="evidence" value="ECO:0007669"/>
    <property type="project" value="InterPro"/>
</dbReference>
<dbReference type="InterPro" id="IPR002204">
    <property type="entry name" value="3-OH-isobutyrate_DH-rel_CS"/>
</dbReference>
<dbReference type="InterPro" id="IPR051265">
    <property type="entry name" value="HIBADH-related_NP60_sf"/>
</dbReference>
<accession>Q2JEN4</accession>
<sequence length="290" mass="30463">MKIGFIGLGGMGSAMARNLIDAGHTVLAWNRSPDPVTELAAAGAVPASISEAFATGIVLSMLADDQAVTDRLLDPRVLTAAPAGALHVNMATVSTALAIQARREHAEHGLRYLAAPVFGRTDAARAGNLTIVTSGDPDTIAEVQPLFDVLGRRTWTVGDAPEHANLVKILGNYLIACSIEAMAEASAVIEAGGMNPATFIEVLTDNLFTGPVFTGYGRMIGNRDYEPVNFRLPLGLKDVQLALASGLERNVPLPFGGVLRDAFVDALAHGQTDQDWAAVTETARRRAGLA</sequence>
<evidence type="ECO:0000256" key="3">
    <source>
        <dbReference type="ARBA" id="ARBA00023027"/>
    </source>
</evidence>
<dbReference type="GO" id="GO:0050661">
    <property type="term" value="F:NADP binding"/>
    <property type="evidence" value="ECO:0007669"/>
    <property type="project" value="InterPro"/>
</dbReference>
<keyword evidence="2" id="KW-0560">Oxidoreductase</keyword>
<dbReference type="PANTHER" id="PTHR43580">
    <property type="entry name" value="OXIDOREDUCTASE GLYR1-RELATED"/>
    <property type="match status" value="1"/>
</dbReference>
<dbReference type="SUPFAM" id="SSF48179">
    <property type="entry name" value="6-phosphogluconate dehydrogenase C-terminal domain-like"/>
    <property type="match status" value="1"/>
</dbReference>
<evidence type="ECO:0000256" key="4">
    <source>
        <dbReference type="PIRSR" id="PIRSR000103-1"/>
    </source>
</evidence>
<dbReference type="EMBL" id="CP000249">
    <property type="protein sequence ID" value="ABD10258.1"/>
    <property type="molecule type" value="Genomic_DNA"/>
</dbReference>
<dbReference type="InterPro" id="IPR015815">
    <property type="entry name" value="HIBADH-related"/>
</dbReference>
<dbReference type="KEGG" id="fra:Francci3_0874"/>
<dbReference type="PROSITE" id="PS00895">
    <property type="entry name" value="3_HYDROXYISOBUT_DH"/>
    <property type="match status" value="1"/>
</dbReference>
<dbReference type="Gene3D" id="3.40.50.720">
    <property type="entry name" value="NAD(P)-binding Rossmann-like Domain"/>
    <property type="match status" value="1"/>
</dbReference>
<feature type="domain" description="3-hydroxyisobutyrate dehydrogenase-like NAD-binding" evidence="6">
    <location>
        <begin position="165"/>
        <end position="280"/>
    </location>
</feature>
<dbReference type="Gene3D" id="1.10.1040.10">
    <property type="entry name" value="N-(1-d-carboxylethyl)-l-norvaline Dehydrogenase, domain 2"/>
    <property type="match status" value="1"/>
</dbReference>
<gene>
    <name evidence="7" type="ordered locus">Francci3_0874</name>
</gene>
<dbReference type="AlphaFoldDB" id="Q2JEN4"/>
<dbReference type="SUPFAM" id="SSF51735">
    <property type="entry name" value="NAD(P)-binding Rossmann-fold domains"/>
    <property type="match status" value="1"/>
</dbReference>
<evidence type="ECO:0000313" key="7">
    <source>
        <dbReference type="EMBL" id="ABD10258.1"/>
    </source>
</evidence>
<dbReference type="InterPro" id="IPR006115">
    <property type="entry name" value="6PGDH_NADP-bd"/>
</dbReference>
<dbReference type="RefSeq" id="WP_011435327.1">
    <property type="nucleotide sequence ID" value="NC_007777.1"/>
</dbReference>
<dbReference type="STRING" id="106370.Francci3_0874"/>
<feature type="domain" description="6-phosphogluconate dehydrogenase NADP-binding" evidence="5">
    <location>
        <begin position="2"/>
        <end position="157"/>
    </location>
</feature>
<dbReference type="GO" id="GO:0016054">
    <property type="term" value="P:organic acid catabolic process"/>
    <property type="evidence" value="ECO:0007669"/>
    <property type="project" value="UniProtKB-ARBA"/>
</dbReference>
<feature type="active site" evidence="4">
    <location>
        <position position="168"/>
    </location>
</feature>
<comment type="similarity">
    <text evidence="1">Belongs to the HIBADH-related family.</text>
</comment>
<evidence type="ECO:0000256" key="2">
    <source>
        <dbReference type="ARBA" id="ARBA00023002"/>
    </source>
</evidence>
<dbReference type="PIRSF" id="PIRSF000103">
    <property type="entry name" value="HIBADH"/>
    <property type="match status" value="1"/>
</dbReference>
<keyword evidence="3" id="KW-0520">NAD</keyword>
<dbReference type="eggNOG" id="COG2084">
    <property type="taxonomic scope" value="Bacteria"/>
</dbReference>
<dbReference type="Pfam" id="PF03446">
    <property type="entry name" value="NAD_binding_2"/>
    <property type="match status" value="1"/>
</dbReference>
<dbReference type="InterPro" id="IPR029154">
    <property type="entry name" value="HIBADH-like_NADP-bd"/>
</dbReference>
<keyword evidence="8" id="KW-1185">Reference proteome</keyword>
<dbReference type="PANTHER" id="PTHR43580:SF2">
    <property type="entry name" value="CYTOKINE-LIKE NUCLEAR FACTOR N-PAC"/>
    <property type="match status" value="1"/>
</dbReference>
<evidence type="ECO:0000313" key="8">
    <source>
        <dbReference type="Proteomes" id="UP000001937"/>
    </source>
</evidence>
<dbReference type="OrthoDB" id="3185659at2"/>
<dbReference type="GO" id="GO:0016491">
    <property type="term" value="F:oxidoreductase activity"/>
    <property type="evidence" value="ECO:0007669"/>
    <property type="project" value="UniProtKB-KW"/>
</dbReference>
<evidence type="ECO:0000256" key="1">
    <source>
        <dbReference type="ARBA" id="ARBA00009080"/>
    </source>
</evidence>
<reference evidence="7 8" key="1">
    <citation type="journal article" date="2007" name="Genome Res.">
        <title>Genome characteristics of facultatively symbiotic Frankia sp. strains reflect host range and host plant biogeography.</title>
        <authorList>
            <person name="Normand P."/>
            <person name="Lapierre P."/>
            <person name="Tisa L.S."/>
            <person name="Gogarten J.P."/>
            <person name="Alloisio N."/>
            <person name="Bagnarol E."/>
            <person name="Bassi C.A."/>
            <person name="Berry A.M."/>
            <person name="Bickhart D.M."/>
            <person name="Choisne N."/>
            <person name="Couloux A."/>
            <person name="Cournoyer B."/>
            <person name="Cruveiller S."/>
            <person name="Daubin V."/>
            <person name="Demange N."/>
            <person name="Francino M.P."/>
            <person name="Goltsman E."/>
            <person name="Huang Y."/>
            <person name="Kopp O.R."/>
            <person name="Labarre L."/>
            <person name="Lapidus A."/>
            <person name="Lavire C."/>
            <person name="Marechal J."/>
            <person name="Martinez M."/>
            <person name="Mastronunzio J.E."/>
            <person name="Mullin B.C."/>
            <person name="Niemann J."/>
            <person name="Pujic P."/>
            <person name="Rawnsley T."/>
            <person name="Rouy Z."/>
            <person name="Schenowitz C."/>
            <person name="Sellstedt A."/>
            <person name="Tavares F."/>
            <person name="Tomkins J.P."/>
            <person name="Vallenet D."/>
            <person name="Valverde C."/>
            <person name="Wall L.G."/>
            <person name="Wang Y."/>
            <person name="Medigue C."/>
            <person name="Benson D.R."/>
        </authorList>
    </citation>
    <scope>NUCLEOTIDE SEQUENCE [LARGE SCALE GENOMIC DNA]</scope>
    <source>
        <strain evidence="8">DSM 45818 / CECT 9043 / CcI3</strain>
    </source>
</reference>
<evidence type="ECO:0000259" key="6">
    <source>
        <dbReference type="Pfam" id="PF14833"/>
    </source>
</evidence>
<evidence type="ECO:0000259" key="5">
    <source>
        <dbReference type="Pfam" id="PF03446"/>
    </source>
</evidence>
<organism evidence="7 8">
    <name type="scientific">Frankia casuarinae (strain DSM 45818 / CECT 9043 / HFP020203 / CcI3)</name>
    <dbReference type="NCBI Taxonomy" id="106370"/>
    <lineage>
        <taxon>Bacteria</taxon>
        <taxon>Bacillati</taxon>
        <taxon>Actinomycetota</taxon>
        <taxon>Actinomycetes</taxon>
        <taxon>Frankiales</taxon>
        <taxon>Frankiaceae</taxon>
        <taxon>Frankia</taxon>
    </lineage>
</organism>
<name>Q2JEN4_FRACC</name>
<dbReference type="Pfam" id="PF14833">
    <property type="entry name" value="NAD_binding_11"/>
    <property type="match status" value="1"/>
</dbReference>
<dbReference type="InterPro" id="IPR008927">
    <property type="entry name" value="6-PGluconate_DH-like_C_sf"/>
</dbReference>
<dbReference type="InterPro" id="IPR036291">
    <property type="entry name" value="NAD(P)-bd_dom_sf"/>
</dbReference>
<proteinExistence type="inferred from homology"/>
<dbReference type="InterPro" id="IPR013328">
    <property type="entry name" value="6PGD_dom2"/>
</dbReference>
<dbReference type="Proteomes" id="UP000001937">
    <property type="component" value="Chromosome"/>
</dbReference>
<dbReference type="HOGENOM" id="CLU_035117_0_1_11"/>
<accession>A0A1X1PTP5</accession>
<protein>
    <submittedName>
        <fullName evidence="7">6-phosphogluconate dehydrogenase, NAD-binding</fullName>
    </submittedName>
</protein>